<keyword evidence="3 6" id="KW-0479">Metal-binding</keyword>
<protein>
    <submittedName>
        <fullName evidence="9">Cytochrome c class I</fullName>
    </submittedName>
</protein>
<evidence type="ECO:0000259" key="8">
    <source>
        <dbReference type="PROSITE" id="PS51007"/>
    </source>
</evidence>
<dbReference type="GO" id="GO:0020037">
    <property type="term" value="F:heme binding"/>
    <property type="evidence" value="ECO:0007669"/>
    <property type="project" value="InterPro"/>
</dbReference>
<proteinExistence type="predicted"/>
<dbReference type="Gene3D" id="1.10.760.10">
    <property type="entry name" value="Cytochrome c-like domain"/>
    <property type="match status" value="2"/>
</dbReference>
<evidence type="ECO:0000256" key="3">
    <source>
        <dbReference type="ARBA" id="ARBA00022723"/>
    </source>
</evidence>
<keyword evidence="7" id="KW-0732">Signal</keyword>
<dbReference type="InterPro" id="IPR009056">
    <property type="entry name" value="Cyt_c-like_dom"/>
</dbReference>
<dbReference type="EMBL" id="CP001801">
    <property type="protein sequence ID" value="ACX96790.1"/>
    <property type="molecule type" value="Genomic_DNA"/>
</dbReference>
<dbReference type="InterPro" id="IPR036909">
    <property type="entry name" value="Cyt_c-like_dom_sf"/>
</dbReference>
<dbReference type="PANTHER" id="PTHR33751:SF9">
    <property type="entry name" value="CYTOCHROME C4"/>
    <property type="match status" value="1"/>
</dbReference>
<evidence type="ECO:0000256" key="2">
    <source>
        <dbReference type="ARBA" id="ARBA00022617"/>
    </source>
</evidence>
<keyword evidence="10" id="KW-1185">Reference proteome</keyword>
<dbReference type="PROSITE" id="PS51007">
    <property type="entry name" value="CYTC"/>
    <property type="match status" value="2"/>
</dbReference>
<dbReference type="OrthoDB" id="9796421at2"/>
<dbReference type="RefSeq" id="WP_012824822.1">
    <property type="nucleotide sequence ID" value="NC_013422.1"/>
</dbReference>
<dbReference type="GO" id="GO:0009055">
    <property type="term" value="F:electron transfer activity"/>
    <property type="evidence" value="ECO:0007669"/>
    <property type="project" value="InterPro"/>
</dbReference>
<dbReference type="STRING" id="555778.Hneap_1968"/>
<dbReference type="eggNOG" id="COG2863">
    <property type="taxonomic scope" value="Bacteria"/>
</dbReference>
<evidence type="ECO:0000256" key="4">
    <source>
        <dbReference type="ARBA" id="ARBA00022982"/>
    </source>
</evidence>
<keyword evidence="4" id="KW-0249">Electron transport</keyword>
<dbReference type="Proteomes" id="UP000009102">
    <property type="component" value="Chromosome"/>
</dbReference>
<dbReference type="PANTHER" id="PTHR33751">
    <property type="entry name" value="CBB3-TYPE CYTOCHROME C OXIDASE SUBUNIT FIXP"/>
    <property type="match status" value="1"/>
</dbReference>
<name>D0KVG0_HALNC</name>
<dbReference type="InterPro" id="IPR050597">
    <property type="entry name" value="Cytochrome_c_Oxidase_Subunit"/>
</dbReference>
<keyword evidence="1" id="KW-0813">Transport</keyword>
<feature type="domain" description="Cytochrome c" evidence="8">
    <location>
        <begin position="27"/>
        <end position="116"/>
    </location>
</feature>
<dbReference type="PRINTS" id="PR00605">
    <property type="entry name" value="CYTCHROMECIC"/>
</dbReference>
<dbReference type="KEGG" id="hna:Hneap_1968"/>
<dbReference type="GO" id="GO:0005506">
    <property type="term" value="F:iron ion binding"/>
    <property type="evidence" value="ECO:0007669"/>
    <property type="project" value="InterPro"/>
</dbReference>
<evidence type="ECO:0000256" key="1">
    <source>
        <dbReference type="ARBA" id="ARBA00022448"/>
    </source>
</evidence>
<dbReference type="HOGENOM" id="CLU_076280_1_2_6"/>
<evidence type="ECO:0000313" key="9">
    <source>
        <dbReference type="EMBL" id="ACX96790.1"/>
    </source>
</evidence>
<evidence type="ECO:0000256" key="5">
    <source>
        <dbReference type="ARBA" id="ARBA00023004"/>
    </source>
</evidence>
<dbReference type="SUPFAM" id="SSF46626">
    <property type="entry name" value="Cytochrome c"/>
    <property type="match status" value="2"/>
</dbReference>
<accession>D0KVG0</accession>
<sequence length="238" mass="23997">MKMMRRSLLAVMLGGLMIQPVVSMAAGDAAAGKTKFATCAACHGADGKGNGGAFPALTHLNAADAETILTAFKKGDMATLKAHNLGGARYGTMAPQAANLSPADIADLAAYIATLGGGAQAASAPAAAAPAAAAPAANMIKADANIGFGHALFSSCAVCHGAEGEGGKLLNAPKLSGLPVSATTSMLEMYKSGKQLGQYSYVMNAQAKYLTPEEIRDLAAYISQMNVKGADNNMAQTE</sequence>
<dbReference type="AlphaFoldDB" id="D0KVG0"/>
<keyword evidence="2 6" id="KW-0349">Heme</keyword>
<evidence type="ECO:0000256" key="7">
    <source>
        <dbReference type="SAM" id="SignalP"/>
    </source>
</evidence>
<evidence type="ECO:0000256" key="6">
    <source>
        <dbReference type="PROSITE-ProRule" id="PRU00433"/>
    </source>
</evidence>
<feature type="chain" id="PRO_5003010695" evidence="7">
    <location>
        <begin position="26"/>
        <end position="238"/>
    </location>
</feature>
<reference evidence="9 10" key="1">
    <citation type="submission" date="2009-10" db="EMBL/GenBank/DDBJ databases">
        <title>Complete sequence of Halothiobacillus neapolitanus c2.</title>
        <authorList>
            <consortium name="US DOE Joint Genome Institute"/>
            <person name="Lucas S."/>
            <person name="Copeland A."/>
            <person name="Lapidus A."/>
            <person name="Glavina del Rio T."/>
            <person name="Tice H."/>
            <person name="Bruce D."/>
            <person name="Goodwin L."/>
            <person name="Pitluck S."/>
            <person name="Davenport K."/>
            <person name="Brettin T."/>
            <person name="Detter J.C."/>
            <person name="Han C."/>
            <person name="Tapia R."/>
            <person name="Larimer F."/>
            <person name="Land M."/>
            <person name="Hauser L."/>
            <person name="Kyrpides N."/>
            <person name="Mikhailova N."/>
            <person name="Kerfeld C."/>
            <person name="Cannon G."/>
            <person name="Heinhort S."/>
        </authorList>
    </citation>
    <scope>NUCLEOTIDE SEQUENCE [LARGE SCALE GENOMIC DNA]</scope>
    <source>
        <strain evidence="10">ATCC 23641 / c2</strain>
    </source>
</reference>
<evidence type="ECO:0000313" key="10">
    <source>
        <dbReference type="Proteomes" id="UP000009102"/>
    </source>
</evidence>
<feature type="signal peptide" evidence="7">
    <location>
        <begin position="1"/>
        <end position="25"/>
    </location>
</feature>
<dbReference type="InterPro" id="IPR008168">
    <property type="entry name" value="Cyt_C_IC"/>
</dbReference>
<dbReference type="Pfam" id="PF00034">
    <property type="entry name" value="Cytochrom_C"/>
    <property type="match status" value="2"/>
</dbReference>
<gene>
    <name evidence="9" type="ordered locus">Hneap_1968</name>
</gene>
<feature type="domain" description="Cytochrome c" evidence="8">
    <location>
        <begin position="144"/>
        <end position="226"/>
    </location>
</feature>
<organism evidence="9 10">
    <name type="scientific">Halothiobacillus neapolitanus (strain ATCC 23641 / DSM 15147 / CIP 104769 / NCIMB 8539 / c2)</name>
    <name type="common">Thiobacillus neapolitanus</name>
    <dbReference type="NCBI Taxonomy" id="555778"/>
    <lineage>
        <taxon>Bacteria</taxon>
        <taxon>Pseudomonadati</taxon>
        <taxon>Pseudomonadota</taxon>
        <taxon>Gammaproteobacteria</taxon>
        <taxon>Chromatiales</taxon>
        <taxon>Halothiobacillaceae</taxon>
        <taxon>Halothiobacillus</taxon>
    </lineage>
</organism>
<keyword evidence="5 6" id="KW-0408">Iron</keyword>